<dbReference type="Gene3D" id="3.40.50.2300">
    <property type="match status" value="1"/>
</dbReference>
<dbReference type="EMBL" id="JABFHI010000002">
    <property type="protein sequence ID" value="NOG31153.1"/>
    <property type="molecule type" value="Genomic_DNA"/>
</dbReference>
<dbReference type="Pfam" id="PF00072">
    <property type="entry name" value="Response_reg"/>
    <property type="match status" value="1"/>
</dbReference>
<gene>
    <name evidence="8" type="ORF">HLB35_04115</name>
</gene>
<keyword evidence="3 5" id="KW-0597">Phosphoprotein</keyword>
<feature type="domain" description="Histidine kinase" evidence="6">
    <location>
        <begin position="3"/>
        <end position="223"/>
    </location>
</feature>
<comment type="caution">
    <text evidence="8">The sequence shown here is derived from an EMBL/GenBank/DDBJ whole genome shotgun (WGS) entry which is preliminary data.</text>
</comment>
<evidence type="ECO:0000256" key="2">
    <source>
        <dbReference type="ARBA" id="ARBA00012438"/>
    </source>
</evidence>
<dbReference type="AlphaFoldDB" id="A0A7Y3XAC4"/>
<reference evidence="8 9" key="1">
    <citation type="submission" date="2020-05" db="EMBL/GenBank/DDBJ databases">
        <authorList>
            <person name="Ruan W."/>
            <person name="Jeon C.O."/>
            <person name="Chun B.H."/>
        </authorList>
    </citation>
    <scope>NUCLEOTIDE SEQUENCE [LARGE SCALE GENOMIC DNA]</scope>
    <source>
        <strain evidence="8 9">TBZ9</strain>
    </source>
</reference>
<evidence type="ECO:0000256" key="5">
    <source>
        <dbReference type="PROSITE-ProRule" id="PRU00169"/>
    </source>
</evidence>
<dbReference type="SUPFAM" id="SSF47384">
    <property type="entry name" value="Homodimeric domain of signal transducing histidine kinase"/>
    <property type="match status" value="1"/>
</dbReference>
<dbReference type="SMART" id="SM00388">
    <property type="entry name" value="HisKA"/>
    <property type="match status" value="1"/>
</dbReference>
<feature type="modified residue" description="4-aspartylphosphate" evidence="5">
    <location>
        <position position="292"/>
    </location>
</feature>
<feature type="domain" description="Response regulatory" evidence="7">
    <location>
        <begin position="243"/>
        <end position="357"/>
    </location>
</feature>
<evidence type="ECO:0000256" key="4">
    <source>
        <dbReference type="ARBA" id="ARBA00023012"/>
    </source>
</evidence>
<dbReference type="Pfam" id="PF02518">
    <property type="entry name" value="HATPase_c"/>
    <property type="match status" value="1"/>
</dbReference>
<dbReference type="InterPro" id="IPR036097">
    <property type="entry name" value="HisK_dim/P_sf"/>
</dbReference>
<dbReference type="Gene3D" id="3.30.565.10">
    <property type="entry name" value="Histidine kinase-like ATPase, C-terminal domain"/>
    <property type="match status" value="1"/>
</dbReference>
<dbReference type="Proteomes" id="UP000588806">
    <property type="component" value="Unassembled WGS sequence"/>
</dbReference>
<dbReference type="CDD" id="cd00082">
    <property type="entry name" value="HisKA"/>
    <property type="match status" value="1"/>
</dbReference>
<dbReference type="PROSITE" id="PS50110">
    <property type="entry name" value="RESPONSE_REGULATORY"/>
    <property type="match status" value="1"/>
</dbReference>
<evidence type="ECO:0000256" key="3">
    <source>
        <dbReference type="ARBA" id="ARBA00022553"/>
    </source>
</evidence>
<dbReference type="PROSITE" id="PS50109">
    <property type="entry name" value="HIS_KIN"/>
    <property type="match status" value="1"/>
</dbReference>
<evidence type="ECO:0000313" key="8">
    <source>
        <dbReference type="EMBL" id="NOG31153.1"/>
    </source>
</evidence>
<dbReference type="GO" id="GO:0000155">
    <property type="term" value="F:phosphorelay sensor kinase activity"/>
    <property type="evidence" value="ECO:0007669"/>
    <property type="project" value="InterPro"/>
</dbReference>
<name>A0A7Y3XAC4_9GAMM</name>
<dbReference type="InterPro" id="IPR003661">
    <property type="entry name" value="HisK_dim/P_dom"/>
</dbReference>
<evidence type="ECO:0000259" key="7">
    <source>
        <dbReference type="PROSITE" id="PS50110"/>
    </source>
</evidence>
<dbReference type="EC" id="2.7.13.3" evidence="2"/>
<comment type="catalytic activity">
    <reaction evidence="1">
        <text>ATP + protein L-histidine = ADP + protein N-phospho-L-histidine.</text>
        <dbReference type="EC" id="2.7.13.3"/>
    </reaction>
</comment>
<accession>A0A7Y3XAC4</accession>
<dbReference type="PANTHER" id="PTHR45339">
    <property type="entry name" value="HYBRID SIGNAL TRANSDUCTION HISTIDINE KINASE J"/>
    <property type="match status" value="1"/>
</dbReference>
<dbReference type="Pfam" id="PF00512">
    <property type="entry name" value="HisKA"/>
    <property type="match status" value="1"/>
</dbReference>
<dbReference type="InterPro" id="IPR005467">
    <property type="entry name" value="His_kinase_dom"/>
</dbReference>
<dbReference type="SUPFAM" id="SSF55874">
    <property type="entry name" value="ATPase domain of HSP90 chaperone/DNA topoisomerase II/histidine kinase"/>
    <property type="match status" value="1"/>
</dbReference>
<dbReference type="FunFam" id="3.30.565.10:FF:000010">
    <property type="entry name" value="Sensor histidine kinase RcsC"/>
    <property type="match status" value="1"/>
</dbReference>
<dbReference type="InterPro" id="IPR004358">
    <property type="entry name" value="Sig_transdc_His_kin-like_C"/>
</dbReference>
<dbReference type="PRINTS" id="PR00344">
    <property type="entry name" value="BCTRLSENSOR"/>
</dbReference>
<dbReference type="InterPro" id="IPR036890">
    <property type="entry name" value="HATPase_C_sf"/>
</dbReference>
<organism evidence="8 9">
    <name type="scientific">Vreelandella azerica</name>
    <dbReference type="NCBI Taxonomy" id="2732867"/>
    <lineage>
        <taxon>Bacteria</taxon>
        <taxon>Pseudomonadati</taxon>
        <taxon>Pseudomonadota</taxon>
        <taxon>Gammaproteobacteria</taxon>
        <taxon>Oceanospirillales</taxon>
        <taxon>Halomonadaceae</taxon>
        <taxon>Vreelandella</taxon>
    </lineage>
</organism>
<sequence>MAVVSHEVRTPLNGIVGLTDLLEEEVVRTEKGRDYLNTLRASTEALSTVINDILDYSRIAAGKLALAPRPFSLDQCLHTLCYSYRLRAENTPVTFYCDRPEELGLVVADPDRLRQVLMNLLNNAFKFTDEGSVALDVIAQRHDDQLHVFFSVTDTGCGMSKEQQSKLFQPFSQVDSSLSRRRQGSGLGLVISQQLVEAMGGQIELLSEPDCGSRFSFQLTFKTAQPVASVVPKEPETPNLAANILVVEDNPVNQMLARKQLTKLGHAVSVVENGQEALDILAIQGFDLVLMDMQMPVMDGTEATRQLRARGETLPILAMTANAMPEDAQRCLDSGMQAVITKPVKVTELSNTINHYLTVARS</sequence>
<dbReference type="SMART" id="SM00387">
    <property type="entry name" value="HATPase_c"/>
    <property type="match status" value="1"/>
</dbReference>
<evidence type="ECO:0000259" key="6">
    <source>
        <dbReference type="PROSITE" id="PS50109"/>
    </source>
</evidence>
<keyword evidence="4" id="KW-0902">Two-component regulatory system</keyword>
<dbReference type="SMART" id="SM00448">
    <property type="entry name" value="REC"/>
    <property type="match status" value="1"/>
</dbReference>
<evidence type="ECO:0000313" key="9">
    <source>
        <dbReference type="Proteomes" id="UP000588806"/>
    </source>
</evidence>
<dbReference type="InterPro" id="IPR011006">
    <property type="entry name" value="CheY-like_superfamily"/>
</dbReference>
<proteinExistence type="predicted"/>
<reference evidence="8 9" key="2">
    <citation type="submission" date="2020-06" db="EMBL/GenBank/DDBJ databases">
        <title>Halomonas songnenensis sp. nov., a moderately halophilic bacterium isolated from saline and alkaline soils.</title>
        <authorList>
            <person name="Jiang J."/>
            <person name="Pan Y."/>
        </authorList>
    </citation>
    <scope>NUCLEOTIDE SEQUENCE [LARGE SCALE GENOMIC DNA]</scope>
    <source>
        <strain evidence="8 9">TBZ9</strain>
    </source>
</reference>
<evidence type="ECO:0000256" key="1">
    <source>
        <dbReference type="ARBA" id="ARBA00000085"/>
    </source>
</evidence>
<dbReference type="InterPro" id="IPR003594">
    <property type="entry name" value="HATPase_dom"/>
</dbReference>
<dbReference type="RefSeq" id="WP_171701635.1">
    <property type="nucleotide sequence ID" value="NZ_JABFHI010000002.1"/>
</dbReference>
<dbReference type="PANTHER" id="PTHR45339:SF1">
    <property type="entry name" value="HYBRID SIGNAL TRANSDUCTION HISTIDINE KINASE J"/>
    <property type="match status" value="1"/>
</dbReference>
<dbReference type="CDD" id="cd16922">
    <property type="entry name" value="HATPase_EvgS-ArcB-TorS-like"/>
    <property type="match status" value="1"/>
</dbReference>
<dbReference type="SUPFAM" id="SSF52172">
    <property type="entry name" value="CheY-like"/>
    <property type="match status" value="1"/>
</dbReference>
<protein>
    <recommendedName>
        <fullName evidence="2">histidine kinase</fullName>
        <ecNumber evidence="2">2.7.13.3</ecNumber>
    </recommendedName>
</protein>
<dbReference type="CDD" id="cd17546">
    <property type="entry name" value="REC_hyHK_CKI1_RcsC-like"/>
    <property type="match status" value="1"/>
</dbReference>
<dbReference type="InterPro" id="IPR001789">
    <property type="entry name" value="Sig_transdc_resp-reg_receiver"/>
</dbReference>
<dbReference type="Gene3D" id="1.10.287.130">
    <property type="match status" value="1"/>
</dbReference>
<keyword evidence="9" id="KW-1185">Reference proteome</keyword>